<dbReference type="SUPFAM" id="SSF46689">
    <property type="entry name" value="Homeodomain-like"/>
    <property type="match status" value="2"/>
</dbReference>
<accession>A0A8J3AZ79</accession>
<dbReference type="Pfam" id="PF01965">
    <property type="entry name" value="DJ-1_PfpI"/>
    <property type="match status" value="1"/>
</dbReference>
<sequence>MRKITVGLLVFPRFQMLDIAAPGDAFAEVKVLSNGECEYEIMTVATTRGPIQTSSGLTISPDRTIFDPTPHFDTLIVPGGLGVFDILEDTTLTDWLAMQNENCRRIGAICNGVFALGAAGIIGGKTVTTHWMDAARLSTMFRRAKVEPDRIYVKDGSLYTTAGVTAGIDLSLALIEEDFGKKMAIDVAKYLIVYLRRAGGQSQFSPLLELQVENDSPVAAVQGYILGNLETEHTLPSIAEKMQMSARHLSRVFKQECGMTVMNFVNDARIDASRRYLESTDLGLTEIARRCGFGNAATFRRIFGRRLGISPFDYRQRFHSDEGAQLEEETA</sequence>
<keyword evidence="6" id="KW-1185">Reference proteome</keyword>
<dbReference type="AlphaFoldDB" id="A0A8J3AZ79"/>
<dbReference type="InterPro" id="IPR002818">
    <property type="entry name" value="DJ-1/PfpI"/>
</dbReference>
<dbReference type="InterPro" id="IPR029062">
    <property type="entry name" value="Class_I_gatase-like"/>
</dbReference>
<dbReference type="PROSITE" id="PS01124">
    <property type="entry name" value="HTH_ARAC_FAMILY_2"/>
    <property type="match status" value="1"/>
</dbReference>
<evidence type="ECO:0000313" key="5">
    <source>
        <dbReference type="EMBL" id="GGI53697.1"/>
    </source>
</evidence>
<gene>
    <name evidence="5" type="ORF">GCM10011430_08710</name>
</gene>
<evidence type="ECO:0000259" key="4">
    <source>
        <dbReference type="PROSITE" id="PS01124"/>
    </source>
</evidence>
<dbReference type="InterPro" id="IPR052158">
    <property type="entry name" value="INH-QAR"/>
</dbReference>
<dbReference type="Gene3D" id="1.10.10.60">
    <property type="entry name" value="Homeodomain-like"/>
    <property type="match status" value="1"/>
</dbReference>
<dbReference type="PROSITE" id="PS00041">
    <property type="entry name" value="HTH_ARAC_FAMILY_1"/>
    <property type="match status" value="1"/>
</dbReference>
<feature type="domain" description="HTH araC/xylS-type" evidence="4">
    <location>
        <begin position="219"/>
        <end position="317"/>
    </location>
</feature>
<dbReference type="RefSeq" id="WP_188419731.1">
    <property type="nucleotide sequence ID" value="NZ_BMDP01000001.1"/>
</dbReference>
<evidence type="ECO:0000313" key="6">
    <source>
        <dbReference type="Proteomes" id="UP000627205"/>
    </source>
</evidence>
<comment type="caution">
    <text evidence="5">The sequence shown here is derived from an EMBL/GenBank/DDBJ whole genome shotgun (WGS) entry which is preliminary data.</text>
</comment>
<reference evidence="5" key="1">
    <citation type="journal article" date="2014" name="Int. J. Syst. Evol. Microbiol.">
        <title>Complete genome sequence of Corynebacterium casei LMG S-19264T (=DSM 44701T), isolated from a smear-ripened cheese.</title>
        <authorList>
            <consortium name="US DOE Joint Genome Institute (JGI-PGF)"/>
            <person name="Walter F."/>
            <person name="Albersmeier A."/>
            <person name="Kalinowski J."/>
            <person name="Ruckert C."/>
        </authorList>
    </citation>
    <scope>NUCLEOTIDE SEQUENCE</scope>
    <source>
        <strain evidence="5">CCM 7664</strain>
    </source>
</reference>
<evidence type="ECO:0000256" key="3">
    <source>
        <dbReference type="ARBA" id="ARBA00023163"/>
    </source>
</evidence>
<dbReference type="InterPro" id="IPR018060">
    <property type="entry name" value="HTH_AraC"/>
</dbReference>
<reference evidence="5" key="2">
    <citation type="submission" date="2020-09" db="EMBL/GenBank/DDBJ databases">
        <authorList>
            <person name="Sun Q."/>
            <person name="Sedlacek I."/>
        </authorList>
    </citation>
    <scope>NUCLEOTIDE SEQUENCE</scope>
    <source>
        <strain evidence="5">CCM 7664</strain>
    </source>
</reference>
<keyword evidence="2" id="KW-0238">DNA-binding</keyword>
<dbReference type="GO" id="GO:0003700">
    <property type="term" value="F:DNA-binding transcription factor activity"/>
    <property type="evidence" value="ECO:0007669"/>
    <property type="project" value="InterPro"/>
</dbReference>
<dbReference type="EMBL" id="BMDP01000001">
    <property type="protein sequence ID" value="GGI53697.1"/>
    <property type="molecule type" value="Genomic_DNA"/>
</dbReference>
<keyword evidence="3" id="KW-0804">Transcription</keyword>
<protein>
    <submittedName>
        <fullName evidence="5">Transcriptional regulator</fullName>
    </submittedName>
</protein>
<dbReference type="GO" id="GO:0043565">
    <property type="term" value="F:sequence-specific DNA binding"/>
    <property type="evidence" value="ECO:0007669"/>
    <property type="project" value="InterPro"/>
</dbReference>
<dbReference type="PRINTS" id="PR00032">
    <property type="entry name" value="HTHARAC"/>
</dbReference>
<evidence type="ECO:0000256" key="2">
    <source>
        <dbReference type="ARBA" id="ARBA00023125"/>
    </source>
</evidence>
<dbReference type="InterPro" id="IPR009057">
    <property type="entry name" value="Homeodomain-like_sf"/>
</dbReference>
<evidence type="ECO:0000256" key="1">
    <source>
        <dbReference type="ARBA" id="ARBA00023015"/>
    </source>
</evidence>
<organism evidence="5 6">
    <name type="scientific">Oxalicibacterium solurbis</name>
    <dbReference type="NCBI Taxonomy" id="69280"/>
    <lineage>
        <taxon>Bacteria</taxon>
        <taxon>Pseudomonadati</taxon>
        <taxon>Pseudomonadota</taxon>
        <taxon>Betaproteobacteria</taxon>
        <taxon>Burkholderiales</taxon>
        <taxon>Oxalobacteraceae</taxon>
        <taxon>Oxalicibacterium</taxon>
    </lineage>
</organism>
<keyword evidence="1" id="KW-0805">Transcription regulation</keyword>
<dbReference type="Gene3D" id="3.40.50.880">
    <property type="match status" value="1"/>
</dbReference>
<dbReference type="Pfam" id="PF12833">
    <property type="entry name" value="HTH_18"/>
    <property type="match status" value="1"/>
</dbReference>
<dbReference type="SUPFAM" id="SSF52317">
    <property type="entry name" value="Class I glutamine amidotransferase-like"/>
    <property type="match status" value="1"/>
</dbReference>
<dbReference type="InterPro" id="IPR018062">
    <property type="entry name" value="HTH_AraC-typ_CS"/>
</dbReference>
<dbReference type="SMART" id="SM00342">
    <property type="entry name" value="HTH_ARAC"/>
    <property type="match status" value="1"/>
</dbReference>
<dbReference type="PANTHER" id="PTHR43130">
    <property type="entry name" value="ARAC-FAMILY TRANSCRIPTIONAL REGULATOR"/>
    <property type="match status" value="1"/>
</dbReference>
<dbReference type="PANTHER" id="PTHR43130:SF3">
    <property type="entry name" value="HTH-TYPE TRANSCRIPTIONAL REGULATOR RV1931C"/>
    <property type="match status" value="1"/>
</dbReference>
<proteinExistence type="predicted"/>
<dbReference type="InterPro" id="IPR020449">
    <property type="entry name" value="Tscrpt_reg_AraC-type_HTH"/>
</dbReference>
<dbReference type="CDD" id="cd03137">
    <property type="entry name" value="GATase1_AraC_1"/>
    <property type="match status" value="1"/>
</dbReference>
<name>A0A8J3AZ79_9BURK</name>
<dbReference type="Proteomes" id="UP000627205">
    <property type="component" value="Unassembled WGS sequence"/>
</dbReference>